<reference evidence="2" key="1">
    <citation type="submission" date="2020-08" db="EMBL/GenBank/DDBJ databases">
        <title>Spodoptera exigua strain:BAW_Kor-Di-RS1 Genome sequencing and assembly.</title>
        <authorList>
            <person name="Kim J."/>
            <person name="Nam H.Y."/>
            <person name="Kwon M."/>
            <person name="Choi J.H."/>
            <person name="Cho S.R."/>
            <person name="Kim G.-H."/>
        </authorList>
    </citation>
    <scope>NUCLEOTIDE SEQUENCE</scope>
    <source>
        <strain evidence="2">BAW_Kor-Di-RS1</strain>
        <tissue evidence="2">Whole-body</tissue>
    </source>
</reference>
<gene>
    <name evidence="2" type="ORF">HW555_006247</name>
</gene>
<proteinExistence type="predicted"/>
<dbReference type="Gene3D" id="1.10.10.2400">
    <property type="entry name" value="Lepidopteran low molecular weight (30 kD) lipoprotein, N-terminal domain"/>
    <property type="match status" value="1"/>
</dbReference>
<protein>
    <submittedName>
        <fullName evidence="2">Uncharacterized protein</fullName>
    </submittedName>
</protein>
<evidence type="ECO:0000313" key="2">
    <source>
        <dbReference type="EMBL" id="KAF9416400.1"/>
    </source>
</evidence>
<dbReference type="InterPro" id="IPR004943">
    <property type="entry name" value="Lipoprotein_11"/>
</dbReference>
<dbReference type="InterPro" id="IPR042046">
    <property type="entry name" value="Lipoprotein_11_N"/>
</dbReference>
<evidence type="ECO:0000313" key="3">
    <source>
        <dbReference type="Proteomes" id="UP000648187"/>
    </source>
</evidence>
<dbReference type="Pfam" id="PF03260">
    <property type="entry name" value="Lipoprotein_11"/>
    <property type="match status" value="1"/>
</dbReference>
<dbReference type="Proteomes" id="UP000648187">
    <property type="component" value="Unassembled WGS sequence"/>
</dbReference>
<name>A0A835GFG3_SPOEX</name>
<sequence>MHSLSGWKYAQGPNYITNSNKTYPYSECPYLGEYRLVKLPVSLNNLIEHVDYWGEGRIVTQHGISGFSDCYNVNHVFQLVSNGPDRGRKIPNRIPVVNYTNCDTSPYIKDHSVEVVTVMGAPINNSCAKDIARMINPDVGKVVAYGFENNSAEIRNLTSELKKKSIFYCPKYTLPSKLQGLTLFDSNMAYLNLTEIKDILYNNVTDGVYDDAVALTKIMDTEAGSEAIGEVVVKLIGEKCGNVMSYAYKLWNSGATEVVQNSFPTPFQLILKGEVVTIVNREYQQAMKLEVGDSKTDIPVLGDSSDKISKKVSWKFQTEVENGNVVFKICNLEHNMYLKLDENTDNLGDRKVLASLGNGEVKYTYYVEPVMTNGHVGFRLIDTQYHQAVKMDEKEDSNGTRQLWGHNGDPRGDNKSLDWVIAANTKIWEKEAIEL</sequence>
<evidence type="ECO:0000256" key="1">
    <source>
        <dbReference type="ARBA" id="ARBA00022729"/>
    </source>
</evidence>
<dbReference type="GO" id="GO:0005576">
    <property type="term" value="C:extracellular region"/>
    <property type="evidence" value="ECO:0007669"/>
    <property type="project" value="InterPro"/>
</dbReference>
<dbReference type="Gene3D" id="2.80.10.50">
    <property type="match status" value="1"/>
</dbReference>
<comment type="caution">
    <text evidence="2">The sequence shown here is derived from an EMBL/GenBank/DDBJ whole genome shotgun (WGS) entry which is preliminary data.</text>
</comment>
<organism evidence="2 3">
    <name type="scientific">Spodoptera exigua</name>
    <name type="common">Beet armyworm</name>
    <name type="synonym">Noctua fulgens</name>
    <dbReference type="NCBI Taxonomy" id="7107"/>
    <lineage>
        <taxon>Eukaryota</taxon>
        <taxon>Metazoa</taxon>
        <taxon>Ecdysozoa</taxon>
        <taxon>Arthropoda</taxon>
        <taxon>Hexapoda</taxon>
        <taxon>Insecta</taxon>
        <taxon>Pterygota</taxon>
        <taxon>Neoptera</taxon>
        <taxon>Endopterygota</taxon>
        <taxon>Lepidoptera</taxon>
        <taxon>Glossata</taxon>
        <taxon>Ditrysia</taxon>
        <taxon>Noctuoidea</taxon>
        <taxon>Noctuidae</taxon>
        <taxon>Amphipyrinae</taxon>
        <taxon>Spodoptera</taxon>
    </lineage>
</organism>
<keyword evidence="1" id="KW-0732">Signal</keyword>
<dbReference type="AlphaFoldDB" id="A0A835GFG3"/>
<keyword evidence="3" id="KW-1185">Reference proteome</keyword>
<dbReference type="EMBL" id="JACKWZ010000091">
    <property type="protein sequence ID" value="KAF9416400.1"/>
    <property type="molecule type" value="Genomic_DNA"/>
</dbReference>
<accession>A0A835GFG3</accession>